<reference evidence="3" key="1">
    <citation type="submission" date="2021-07" db="EMBL/GenBank/DDBJ databases">
        <authorList>
            <person name="Catto M.A."/>
            <person name="Jacobson A."/>
            <person name="Kennedy G."/>
            <person name="Labadie P."/>
            <person name="Hunt B.G."/>
            <person name="Srinivasan R."/>
        </authorList>
    </citation>
    <scope>NUCLEOTIDE SEQUENCE</scope>
    <source>
        <strain evidence="3">PL_HMW_Pooled</strain>
        <tissue evidence="3">Head</tissue>
    </source>
</reference>
<dbReference type="Gene3D" id="3.40.33.10">
    <property type="entry name" value="CAP"/>
    <property type="match status" value="1"/>
</dbReference>
<dbReference type="EMBL" id="JAHWGI010000980">
    <property type="protein sequence ID" value="KAK3919673.1"/>
    <property type="molecule type" value="Genomic_DNA"/>
</dbReference>
<accession>A0AAE1HEL7</accession>
<dbReference type="AlphaFoldDB" id="A0AAE1HEL7"/>
<reference evidence="3" key="2">
    <citation type="journal article" date="2023" name="BMC Genomics">
        <title>Pest status, molecular evolution, and epigenetic factors derived from the genome assembly of Frankliniella fusca, a thysanopteran phytovirus vector.</title>
        <authorList>
            <person name="Catto M.A."/>
            <person name="Labadie P.E."/>
            <person name="Jacobson A.L."/>
            <person name="Kennedy G.G."/>
            <person name="Srinivasan R."/>
            <person name="Hunt B.G."/>
        </authorList>
    </citation>
    <scope>NUCLEOTIDE SEQUENCE</scope>
    <source>
        <strain evidence="3">PL_HMW_Pooled</strain>
    </source>
</reference>
<proteinExistence type="predicted"/>
<keyword evidence="4" id="KW-1185">Reference proteome</keyword>
<organism evidence="3 4">
    <name type="scientific">Frankliniella fusca</name>
    <dbReference type="NCBI Taxonomy" id="407009"/>
    <lineage>
        <taxon>Eukaryota</taxon>
        <taxon>Metazoa</taxon>
        <taxon>Ecdysozoa</taxon>
        <taxon>Arthropoda</taxon>
        <taxon>Hexapoda</taxon>
        <taxon>Insecta</taxon>
        <taxon>Pterygota</taxon>
        <taxon>Neoptera</taxon>
        <taxon>Paraneoptera</taxon>
        <taxon>Thysanoptera</taxon>
        <taxon>Terebrantia</taxon>
        <taxon>Thripoidea</taxon>
        <taxon>Thripidae</taxon>
        <taxon>Frankliniella</taxon>
    </lineage>
</organism>
<evidence type="ECO:0000313" key="4">
    <source>
        <dbReference type="Proteomes" id="UP001219518"/>
    </source>
</evidence>
<dbReference type="SUPFAM" id="SSF55797">
    <property type="entry name" value="PR-1-like"/>
    <property type="match status" value="1"/>
</dbReference>
<feature type="signal peptide" evidence="1">
    <location>
        <begin position="1"/>
        <end position="25"/>
    </location>
</feature>
<dbReference type="InterPro" id="IPR014044">
    <property type="entry name" value="CAP_dom"/>
</dbReference>
<dbReference type="SMART" id="SM00198">
    <property type="entry name" value="SCP"/>
    <property type="match status" value="1"/>
</dbReference>
<dbReference type="Pfam" id="PF00188">
    <property type="entry name" value="CAP"/>
    <property type="match status" value="1"/>
</dbReference>
<dbReference type="InterPro" id="IPR002413">
    <property type="entry name" value="V5_allergen-like"/>
</dbReference>
<dbReference type="PROSITE" id="PS01010">
    <property type="entry name" value="CRISP_2"/>
    <property type="match status" value="1"/>
</dbReference>
<dbReference type="Proteomes" id="UP001219518">
    <property type="component" value="Unassembled WGS sequence"/>
</dbReference>
<dbReference type="PANTHER" id="PTHR10334">
    <property type="entry name" value="CYSTEINE-RICH SECRETORY PROTEIN-RELATED"/>
    <property type="match status" value="1"/>
</dbReference>
<dbReference type="InterPro" id="IPR001283">
    <property type="entry name" value="CRISP-related"/>
</dbReference>
<dbReference type="CDD" id="cd05380">
    <property type="entry name" value="CAP_euk"/>
    <property type="match status" value="1"/>
</dbReference>
<gene>
    <name evidence="3" type="ORF">KUF71_008800</name>
</gene>
<feature type="chain" id="PRO_5042017200" evidence="1">
    <location>
        <begin position="26"/>
        <end position="236"/>
    </location>
</feature>
<sequence>MRHTTARRVALWACVVVSVVSLAAACHQGTKRLISRGVSCADKQVILDTHNRLRQSVALGRVAGQPGAANMMEMTWDDELAAVAQRWADSCLPGHDHSRHVSRFYVGQNIATSWTYPRPNALGGTPEFAKQITNWFNEVRGYSFRSTSSATGHYSQLIWGDSHLVGCGYAYYHDQSRGYTKVYVCNYGPGGNIAGYAPYQTGAPACPLYGTKPSSKYPGLCSTHGYYGSSGVACYG</sequence>
<name>A0AAE1HEL7_9NEOP</name>
<dbReference type="PROSITE" id="PS01009">
    <property type="entry name" value="CRISP_1"/>
    <property type="match status" value="1"/>
</dbReference>
<dbReference type="GO" id="GO:0005576">
    <property type="term" value="C:extracellular region"/>
    <property type="evidence" value="ECO:0007669"/>
    <property type="project" value="UniProtKB-SubCell"/>
</dbReference>
<evidence type="ECO:0000259" key="2">
    <source>
        <dbReference type="SMART" id="SM00198"/>
    </source>
</evidence>
<keyword evidence="1" id="KW-0732">Signal</keyword>
<feature type="domain" description="SCP" evidence="2">
    <location>
        <begin position="41"/>
        <end position="195"/>
    </location>
</feature>
<protein>
    <submittedName>
        <fullName evidence="3">Scoloptoxin SSD552</fullName>
    </submittedName>
</protein>
<dbReference type="InterPro" id="IPR035940">
    <property type="entry name" value="CAP_sf"/>
</dbReference>
<dbReference type="PRINTS" id="PR00837">
    <property type="entry name" value="V5TPXLIKE"/>
</dbReference>
<dbReference type="PRINTS" id="PR00838">
    <property type="entry name" value="V5ALLERGEN"/>
</dbReference>
<comment type="caution">
    <text evidence="3">The sequence shown here is derived from an EMBL/GenBank/DDBJ whole genome shotgun (WGS) entry which is preliminary data.</text>
</comment>
<evidence type="ECO:0000313" key="3">
    <source>
        <dbReference type="EMBL" id="KAK3919673.1"/>
    </source>
</evidence>
<dbReference type="PROSITE" id="PS51257">
    <property type="entry name" value="PROKAR_LIPOPROTEIN"/>
    <property type="match status" value="1"/>
</dbReference>
<dbReference type="InterPro" id="IPR018244">
    <property type="entry name" value="Allrgn_V5/Tpx1_CS"/>
</dbReference>
<evidence type="ECO:0000256" key="1">
    <source>
        <dbReference type="SAM" id="SignalP"/>
    </source>
</evidence>